<dbReference type="PANTHER" id="PTHR43021:SF2">
    <property type="entry name" value="CATION_H+ EXCHANGER DOMAIN-CONTAINING PROTEIN"/>
    <property type="match status" value="1"/>
</dbReference>
<feature type="transmembrane region" description="Helical" evidence="6">
    <location>
        <begin position="238"/>
        <end position="256"/>
    </location>
</feature>
<accession>A0AAW1S873</accession>
<feature type="transmembrane region" description="Helical" evidence="6">
    <location>
        <begin position="357"/>
        <end position="376"/>
    </location>
</feature>
<proteinExistence type="predicted"/>
<feature type="transmembrane region" description="Helical" evidence="6">
    <location>
        <begin position="78"/>
        <end position="106"/>
    </location>
</feature>
<evidence type="ECO:0000256" key="5">
    <source>
        <dbReference type="SAM" id="MobiDB-lite"/>
    </source>
</evidence>
<feature type="transmembrane region" description="Helical" evidence="6">
    <location>
        <begin position="150"/>
        <end position="176"/>
    </location>
</feature>
<dbReference type="Pfam" id="PF00999">
    <property type="entry name" value="Na_H_Exchanger"/>
    <property type="match status" value="1"/>
</dbReference>
<dbReference type="AlphaFoldDB" id="A0AAW1S873"/>
<dbReference type="Proteomes" id="UP001445335">
    <property type="component" value="Unassembled WGS sequence"/>
</dbReference>
<name>A0AAW1S873_9CHLO</name>
<dbReference type="InterPro" id="IPR006153">
    <property type="entry name" value="Cation/H_exchanger_TM"/>
</dbReference>
<organism evidence="8 9">
    <name type="scientific">Elliptochloris bilobata</name>
    <dbReference type="NCBI Taxonomy" id="381761"/>
    <lineage>
        <taxon>Eukaryota</taxon>
        <taxon>Viridiplantae</taxon>
        <taxon>Chlorophyta</taxon>
        <taxon>core chlorophytes</taxon>
        <taxon>Trebouxiophyceae</taxon>
        <taxon>Trebouxiophyceae incertae sedis</taxon>
        <taxon>Elliptochloris clade</taxon>
        <taxon>Elliptochloris</taxon>
    </lineage>
</organism>
<feature type="transmembrane region" description="Helical" evidence="6">
    <location>
        <begin position="303"/>
        <end position="330"/>
    </location>
</feature>
<evidence type="ECO:0000259" key="7">
    <source>
        <dbReference type="Pfam" id="PF00999"/>
    </source>
</evidence>
<gene>
    <name evidence="8" type="ORF">WJX81_000261</name>
</gene>
<comment type="caution">
    <text evidence="8">The sequence shown here is derived from an EMBL/GenBank/DDBJ whole genome shotgun (WGS) entry which is preliminary data.</text>
</comment>
<feature type="transmembrane region" description="Helical" evidence="6">
    <location>
        <begin position="45"/>
        <end position="66"/>
    </location>
</feature>
<evidence type="ECO:0000313" key="8">
    <source>
        <dbReference type="EMBL" id="KAK9842202.1"/>
    </source>
</evidence>
<feature type="transmembrane region" description="Helical" evidence="6">
    <location>
        <begin position="196"/>
        <end position="218"/>
    </location>
</feature>
<keyword evidence="3 6" id="KW-1133">Transmembrane helix</keyword>
<feature type="region of interest" description="Disordered" evidence="5">
    <location>
        <begin position="438"/>
        <end position="505"/>
    </location>
</feature>
<evidence type="ECO:0000256" key="3">
    <source>
        <dbReference type="ARBA" id="ARBA00022989"/>
    </source>
</evidence>
<dbReference type="GO" id="GO:0015297">
    <property type="term" value="F:antiporter activity"/>
    <property type="evidence" value="ECO:0007669"/>
    <property type="project" value="InterPro"/>
</dbReference>
<dbReference type="InterPro" id="IPR038770">
    <property type="entry name" value="Na+/solute_symporter_sf"/>
</dbReference>
<dbReference type="GO" id="GO:0016020">
    <property type="term" value="C:membrane"/>
    <property type="evidence" value="ECO:0007669"/>
    <property type="project" value="UniProtKB-SubCell"/>
</dbReference>
<keyword evidence="2 6" id="KW-0812">Transmembrane</keyword>
<comment type="subcellular location">
    <subcellularLocation>
        <location evidence="1">Membrane</location>
        <topology evidence="1">Multi-pass membrane protein</topology>
    </subcellularLocation>
</comment>
<feature type="transmembrane region" description="Helical" evidence="6">
    <location>
        <begin position="382"/>
        <end position="399"/>
    </location>
</feature>
<keyword evidence="9" id="KW-1185">Reference proteome</keyword>
<feature type="transmembrane region" description="Helical" evidence="6">
    <location>
        <begin position="21"/>
        <end position="39"/>
    </location>
</feature>
<evidence type="ECO:0000256" key="6">
    <source>
        <dbReference type="SAM" id="Phobius"/>
    </source>
</evidence>
<feature type="domain" description="Cation/H+ exchanger transmembrane" evidence="7">
    <location>
        <begin position="7"/>
        <end position="405"/>
    </location>
</feature>
<dbReference type="PANTHER" id="PTHR43021">
    <property type="entry name" value="NA(+)/H(+) ANTIPORTER-RELATED"/>
    <property type="match status" value="1"/>
</dbReference>
<dbReference type="GO" id="GO:1902600">
    <property type="term" value="P:proton transmembrane transport"/>
    <property type="evidence" value="ECO:0007669"/>
    <property type="project" value="InterPro"/>
</dbReference>
<reference evidence="8 9" key="1">
    <citation type="journal article" date="2024" name="Nat. Commun.">
        <title>Phylogenomics reveals the evolutionary origins of lichenization in chlorophyte algae.</title>
        <authorList>
            <person name="Puginier C."/>
            <person name="Libourel C."/>
            <person name="Otte J."/>
            <person name="Skaloud P."/>
            <person name="Haon M."/>
            <person name="Grisel S."/>
            <person name="Petersen M."/>
            <person name="Berrin J.G."/>
            <person name="Delaux P.M."/>
            <person name="Dal Grande F."/>
            <person name="Keller J."/>
        </authorList>
    </citation>
    <scope>NUCLEOTIDE SEQUENCE [LARGE SCALE GENOMIC DNA]</scope>
    <source>
        <strain evidence="8 9">SAG 245.80</strain>
    </source>
</reference>
<evidence type="ECO:0000256" key="2">
    <source>
        <dbReference type="ARBA" id="ARBA00022692"/>
    </source>
</evidence>
<protein>
    <recommendedName>
        <fullName evidence="7">Cation/H+ exchanger transmembrane domain-containing protein</fullName>
    </recommendedName>
</protein>
<keyword evidence="4 6" id="KW-0472">Membrane</keyword>
<feature type="compositionally biased region" description="Basic and acidic residues" evidence="5">
    <location>
        <begin position="494"/>
        <end position="505"/>
    </location>
</feature>
<dbReference type="Gene3D" id="1.20.1530.20">
    <property type="match status" value="1"/>
</dbReference>
<sequence length="505" mass="52017">MLSPALFLAGRAAQILRLPQITGFVLGGVLVGPFGLNLLRAEGLPSLAVVDHACLAIIAFAAGAELQWAELRRIRGQVLYITLGVSAASYGFVYLALVALAPGLALLHARPWRHVQTIASMAATLAIARSPASMIAVLKETEGRGPYCSLVMAVVVTKDVLVFICFSLNVELSALVMRNAGEGFRLTSLAGPLGSLFRSIALGVAAGALMGRVISLPARPFNWALRRLPQTAGGRVKGLARTAAVVGMAVAVFWAAESFAAEPLLACVLAGVVATNRKGEALAGSVHEELAGALGAVMGPVNLAFFSLAGASLVLGSLVGTLGAAAVVWAMRVGAVYCGSWLGAWLGGTPPEHRRRVWYGMITQAGVAMGLAKAVAARFPDWGPEFVTLMMTVILLNLVTGPPLFRTAIIAVGEARALQLPSLAGDVFEADGPFQRTASMPKAVSKPQLATDGERGVNGGGADAAANGIVTKPSGGGGERDGGRGTAASPRMQSLERRADADAFA</sequence>
<evidence type="ECO:0000256" key="1">
    <source>
        <dbReference type="ARBA" id="ARBA00004141"/>
    </source>
</evidence>
<evidence type="ECO:0000313" key="9">
    <source>
        <dbReference type="Proteomes" id="UP001445335"/>
    </source>
</evidence>
<feature type="transmembrane region" description="Helical" evidence="6">
    <location>
        <begin position="118"/>
        <end position="138"/>
    </location>
</feature>
<evidence type="ECO:0000256" key="4">
    <source>
        <dbReference type="ARBA" id="ARBA00023136"/>
    </source>
</evidence>
<dbReference type="EMBL" id="JALJOU010000008">
    <property type="protein sequence ID" value="KAK9842202.1"/>
    <property type="molecule type" value="Genomic_DNA"/>
</dbReference>